<dbReference type="AlphaFoldDB" id="A0A060BVV4"/>
<organism evidence="1">
    <name type="scientific">uncultured Spirosoma sp</name>
    <dbReference type="NCBI Taxonomy" id="278208"/>
    <lineage>
        <taxon>Bacteria</taxon>
        <taxon>Pseudomonadati</taxon>
        <taxon>Bacteroidota</taxon>
        <taxon>Cytophagia</taxon>
        <taxon>Cytophagales</taxon>
        <taxon>Cytophagaceae</taxon>
        <taxon>Spirosoma</taxon>
        <taxon>environmental samples</taxon>
    </lineage>
</organism>
<feature type="non-terminal residue" evidence="1">
    <location>
        <position position="1"/>
    </location>
</feature>
<dbReference type="Gene3D" id="3.90.550.10">
    <property type="entry name" value="Spore Coat Polysaccharide Biosynthesis Protein SpsA, Chain A"/>
    <property type="match status" value="1"/>
</dbReference>
<name>A0A060BVV4_9BACT</name>
<accession>A0A060BVV4</accession>
<evidence type="ECO:0000313" key="1">
    <source>
        <dbReference type="EMBL" id="AIA86812.1"/>
    </source>
</evidence>
<reference evidence="1" key="1">
    <citation type="journal article" date="2013" name="Environ. Microbiol.">
        <title>Seasonally variable intestinal metagenomes of the red palm weevil (Rhynchophorus ferrugineus).</title>
        <authorList>
            <person name="Jia S."/>
            <person name="Zhang X."/>
            <person name="Zhang G."/>
            <person name="Yin A."/>
            <person name="Zhang S."/>
            <person name="Li F."/>
            <person name="Wang L."/>
            <person name="Zhao D."/>
            <person name="Yun Q."/>
            <person name="Tala"/>
            <person name="Wang J."/>
            <person name="Sun G."/>
            <person name="Baabdullah M."/>
            <person name="Yu X."/>
            <person name="Hu S."/>
            <person name="Al-Mssallem I.S."/>
            <person name="Yu J."/>
        </authorList>
    </citation>
    <scope>NUCLEOTIDE SEQUENCE</scope>
</reference>
<sequence length="105" mass="12089">HRMILLRLQKNDFHVTCIPKGEFGHGKTRKFAVTNNEVDYIVFLTQDVVLEKDTSIIDLVKPLELDPNIGIAYGRQLPTESVDIFGKFARLFNYPEKSILKTQKI</sequence>
<protein>
    <submittedName>
        <fullName evidence="1">CAZy families GT2 protein</fullName>
    </submittedName>
</protein>
<dbReference type="EMBL" id="KF119546">
    <property type="protein sequence ID" value="AIA86812.1"/>
    <property type="molecule type" value="Genomic_DNA"/>
</dbReference>
<dbReference type="CDD" id="cd00761">
    <property type="entry name" value="Glyco_tranf_GTA_type"/>
    <property type="match status" value="1"/>
</dbReference>
<dbReference type="SUPFAM" id="SSF53448">
    <property type="entry name" value="Nucleotide-diphospho-sugar transferases"/>
    <property type="match status" value="1"/>
</dbReference>
<proteinExistence type="predicted"/>
<dbReference type="InterPro" id="IPR029044">
    <property type="entry name" value="Nucleotide-diphossugar_trans"/>
</dbReference>